<dbReference type="InterPro" id="IPR015421">
    <property type="entry name" value="PyrdxlP-dep_Trfase_major"/>
</dbReference>
<dbReference type="PANTHER" id="PTHR43586:SF24">
    <property type="entry name" value="BLR4730 PROTEIN"/>
    <property type="match status" value="1"/>
</dbReference>
<dbReference type="InterPro" id="IPR015424">
    <property type="entry name" value="PyrdxlP-dep_Trfase"/>
</dbReference>
<gene>
    <name evidence="6" type="ORF">GCM10009550_07680</name>
</gene>
<keyword evidence="6" id="KW-0032">Aminotransferase</keyword>
<comment type="cofactor">
    <cofactor evidence="1 4">
        <name>pyridoxal 5'-phosphate</name>
        <dbReference type="ChEBI" id="CHEBI:597326"/>
    </cofactor>
</comment>
<dbReference type="Gene3D" id="3.90.1150.10">
    <property type="entry name" value="Aspartate Aminotransferase, domain 1"/>
    <property type="match status" value="1"/>
</dbReference>
<keyword evidence="7" id="KW-1185">Reference proteome</keyword>
<accession>A0ABN1QA84</accession>
<reference evidence="6 7" key="1">
    <citation type="journal article" date="2019" name="Int. J. Syst. Evol. Microbiol.">
        <title>The Global Catalogue of Microorganisms (GCM) 10K type strain sequencing project: providing services to taxonomists for standard genome sequencing and annotation.</title>
        <authorList>
            <consortium name="The Broad Institute Genomics Platform"/>
            <consortium name="The Broad Institute Genome Sequencing Center for Infectious Disease"/>
            <person name="Wu L."/>
            <person name="Ma J."/>
        </authorList>
    </citation>
    <scope>NUCLEOTIDE SEQUENCE [LARGE SCALE GENOMIC DNA]</scope>
    <source>
        <strain evidence="6 7">JCM 10696</strain>
    </source>
</reference>
<evidence type="ECO:0000256" key="4">
    <source>
        <dbReference type="RuleBase" id="RU004504"/>
    </source>
</evidence>
<comment type="similarity">
    <text evidence="3">Belongs to the class-V pyridoxal-phosphate-dependent aminotransferase family.</text>
</comment>
<dbReference type="Pfam" id="PF00266">
    <property type="entry name" value="Aminotran_5"/>
    <property type="match status" value="1"/>
</dbReference>
<dbReference type="InterPro" id="IPR000192">
    <property type="entry name" value="Aminotrans_V_dom"/>
</dbReference>
<dbReference type="EMBL" id="BAAAHH010000002">
    <property type="protein sequence ID" value="GAA0939273.1"/>
    <property type="molecule type" value="Genomic_DNA"/>
</dbReference>
<name>A0ABN1QA84_9ACTN</name>
<evidence type="ECO:0000256" key="2">
    <source>
        <dbReference type="ARBA" id="ARBA00022898"/>
    </source>
</evidence>
<dbReference type="RefSeq" id="WP_344236730.1">
    <property type="nucleotide sequence ID" value="NZ_BAAAHH010000002.1"/>
</dbReference>
<dbReference type="InterPro" id="IPR015422">
    <property type="entry name" value="PyrdxlP-dep_Trfase_small"/>
</dbReference>
<dbReference type="PROSITE" id="PS00595">
    <property type="entry name" value="AA_TRANSFER_CLASS_5"/>
    <property type="match status" value="1"/>
</dbReference>
<keyword evidence="6" id="KW-0808">Transferase</keyword>
<evidence type="ECO:0000256" key="1">
    <source>
        <dbReference type="ARBA" id="ARBA00001933"/>
    </source>
</evidence>
<evidence type="ECO:0000313" key="7">
    <source>
        <dbReference type="Proteomes" id="UP001500665"/>
    </source>
</evidence>
<dbReference type="SUPFAM" id="SSF53383">
    <property type="entry name" value="PLP-dependent transferases"/>
    <property type="match status" value="1"/>
</dbReference>
<evidence type="ECO:0000313" key="6">
    <source>
        <dbReference type="EMBL" id="GAA0939273.1"/>
    </source>
</evidence>
<evidence type="ECO:0000256" key="3">
    <source>
        <dbReference type="RuleBase" id="RU004075"/>
    </source>
</evidence>
<dbReference type="Proteomes" id="UP001500665">
    <property type="component" value="Unassembled WGS sequence"/>
</dbReference>
<sequence>MDIDRIREETPGTRNAVHLNAAGSALPARPVLDAVVSHLELEAEIGGYEAADRAHERLEEGYAVLARLVGAAPDEIAFTDSATRSWAQAFSAIPFSPGDRILTTTSEYSSNALAYAQAARRHGVSVEVVPDDSHGAIDLAALAEALGRGGVRLVALNHVPTHDGLVNPAAEVGALARAHGALFLLDACQSAGQLPLDVAELNVDLLSATGRKFLRGPRGTGFLYVRRSVLELLDPPVADLNAADLTGPDSFTLRPDARRFEMWERSVATQLGLVRAAEYALDLGLEAIAARVDALAARLRTALADLPGVTVHDRGLHKSGIVTFTHAEQPAETLVSKLAAAGVVTRVSEQTYRYDEGLAPRARVRASVHYYNTSGELDHTVRTLASLL</sequence>
<comment type="caution">
    <text evidence="6">The sequence shown here is derived from an EMBL/GenBank/DDBJ whole genome shotgun (WGS) entry which is preliminary data.</text>
</comment>
<evidence type="ECO:0000259" key="5">
    <source>
        <dbReference type="Pfam" id="PF00266"/>
    </source>
</evidence>
<dbReference type="GO" id="GO:0008483">
    <property type="term" value="F:transaminase activity"/>
    <property type="evidence" value="ECO:0007669"/>
    <property type="project" value="UniProtKB-KW"/>
</dbReference>
<dbReference type="Gene3D" id="3.40.640.10">
    <property type="entry name" value="Type I PLP-dependent aspartate aminotransferase-like (Major domain)"/>
    <property type="match status" value="1"/>
</dbReference>
<proteinExistence type="inferred from homology"/>
<keyword evidence="2" id="KW-0663">Pyridoxal phosphate</keyword>
<dbReference type="InterPro" id="IPR020578">
    <property type="entry name" value="Aminotrans_V_PyrdxlP_BS"/>
</dbReference>
<dbReference type="PANTHER" id="PTHR43586">
    <property type="entry name" value="CYSTEINE DESULFURASE"/>
    <property type="match status" value="1"/>
</dbReference>
<protein>
    <submittedName>
        <fullName evidence="6">Aminotransferase class V-fold PLP-dependent enzyme</fullName>
    </submittedName>
</protein>
<feature type="domain" description="Aminotransferase class V" evidence="5">
    <location>
        <begin position="19"/>
        <end position="378"/>
    </location>
</feature>
<organism evidence="6 7">
    <name type="scientific">Actinocorallia libanotica</name>
    <dbReference type="NCBI Taxonomy" id="46162"/>
    <lineage>
        <taxon>Bacteria</taxon>
        <taxon>Bacillati</taxon>
        <taxon>Actinomycetota</taxon>
        <taxon>Actinomycetes</taxon>
        <taxon>Streptosporangiales</taxon>
        <taxon>Thermomonosporaceae</taxon>
        <taxon>Actinocorallia</taxon>
    </lineage>
</organism>